<evidence type="ECO:0000313" key="1">
    <source>
        <dbReference type="EMBL" id="SFO60027.1"/>
    </source>
</evidence>
<evidence type="ECO:0000313" key="2">
    <source>
        <dbReference type="Proteomes" id="UP000199137"/>
    </source>
</evidence>
<name>A0A1I5IHJ5_9PSEU</name>
<protein>
    <submittedName>
        <fullName evidence="1">Uncharacterized protein</fullName>
    </submittedName>
</protein>
<dbReference type="STRING" id="112413.SAMN05421854_102476"/>
<gene>
    <name evidence="1" type="ORF">SAMN05421854_102476</name>
</gene>
<dbReference type="AlphaFoldDB" id="A0A1I5IHJ5"/>
<accession>A0A1I5IHJ5</accession>
<dbReference type="EMBL" id="FOWC01000002">
    <property type="protein sequence ID" value="SFO60027.1"/>
    <property type="molecule type" value="Genomic_DNA"/>
</dbReference>
<sequence length="100" mass="11717">MDDDDFGVPRWRTHAPEYWRINLRDDILVTMIGTTNPMPDWAVGEAERDWYLARTHRPREDYVAERVPGPFTRALADEQARRQRLLADHQATLRAARGES</sequence>
<dbReference type="Proteomes" id="UP000199137">
    <property type="component" value="Unassembled WGS sequence"/>
</dbReference>
<reference evidence="1 2" key="1">
    <citation type="submission" date="2016-10" db="EMBL/GenBank/DDBJ databases">
        <authorList>
            <person name="de Groot N.N."/>
        </authorList>
    </citation>
    <scope>NUCLEOTIDE SEQUENCE [LARGE SCALE GENOMIC DNA]</scope>
    <source>
        <strain evidence="1 2">DSM 44637</strain>
    </source>
</reference>
<proteinExistence type="predicted"/>
<organism evidence="1 2">
    <name type="scientific">Amycolatopsis rubida</name>
    <dbReference type="NCBI Taxonomy" id="112413"/>
    <lineage>
        <taxon>Bacteria</taxon>
        <taxon>Bacillati</taxon>
        <taxon>Actinomycetota</taxon>
        <taxon>Actinomycetes</taxon>
        <taxon>Pseudonocardiales</taxon>
        <taxon>Pseudonocardiaceae</taxon>
        <taxon>Amycolatopsis</taxon>
    </lineage>
</organism>